<dbReference type="EMBL" id="CAJNRG010015850">
    <property type="protein sequence ID" value="CAF2183269.1"/>
    <property type="molecule type" value="Genomic_DNA"/>
</dbReference>
<evidence type="ECO:0000313" key="7">
    <source>
        <dbReference type="Proteomes" id="UP000663855"/>
    </source>
</evidence>
<accession>A0A814VEK6</accession>
<dbReference type="EMBL" id="CAJNOW010017223">
    <property type="protein sequence ID" value="CAF1655982.1"/>
    <property type="molecule type" value="Genomic_DNA"/>
</dbReference>
<dbReference type="AlphaFoldDB" id="A0A814VEK6"/>
<gene>
    <name evidence="2" type="ORF">CJN711_LOCUS11268</name>
    <name evidence="3" type="ORF">KQP761_LOCUS30995</name>
    <name evidence="4" type="ORF">MBJ925_LOCUS10322</name>
    <name evidence="6" type="ORF">WKI299_LOCUS33899</name>
    <name evidence="5" type="ORF">XDN619_LOCUS31865</name>
</gene>
<reference evidence="2" key="1">
    <citation type="submission" date="2021-02" db="EMBL/GenBank/DDBJ databases">
        <authorList>
            <person name="Nowell W R."/>
        </authorList>
    </citation>
    <scope>NUCLEOTIDE SEQUENCE</scope>
</reference>
<dbReference type="InterPro" id="IPR031378">
    <property type="entry name" value="SVBP"/>
</dbReference>
<feature type="compositionally biased region" description="Polar residues" evidence="1">
    <location>
        <begin position="17"/>
        <end position="43"/>
    </location>
</feature>
<evidence type="ECO:0000313" key="5">
    <source>
        <dbReference type="EMBL" id="CAF2183269.1"/>
    </source>
</evidence>
<evidence type="ECO:0000256" key="1">
    <source>
        <dbReference type="SAM" id="MobiDB-lite"/>
    </source>
</evidence>
<evidence type="ECO:0000313" key="6">
    <source>
        <dbReference type="EMBL" id="CAF2189508.1"/>
    </source>
</evidence>
<dbReference type="Proteomes" id="UP000663887">
    <property type="component" value="Unassembled WGS sequence"/>
</dbReference>
<dbReference type="Proteomes" id="UP000663855">
    <property type="component" value="Unassembled WGS sequence"/>
</dbReference>
<dbReference type="EMBL" id="CAJNOV010004777">
    <property type="protein sequence ID" value="CAF1186280.1"/>
    <property type="molecule type" value="Genomic_DNA"/>
</dbReference>
<dbReference type="Proteomes" id="UP000663856">
    <property type="component" value="Unassembled WGS sequence"/>
</dbReference>
<protein>
    <recommendedName>
        <fullName evidence="8">Small vasohibin-binding protein</fullName>
    </recommendedName>
</protein>
<organism evidence="2 7">
    <name type="scientific">Rotaria magnacalcarata</name>
    <dbReference type="NCBI Taxonomy" id="392030"/>
    <lineage>
        <taxon>Eukaryota</taxon>
        <taxon>Metazoa</taxon>
        <taxon>Spiralia</taxon>
        <taxon>Gnathifera</taxon>
        <taxon>Rotifera</taxon>
        <taxon>Eurotatoria</taxon>
        <taxon>Bdelloidea</taxon>
        <taxon>Philodinida</taxon>
        <taxon>Philodinidae</taxon>
        <taxon>Rotaria</taxon>
    </lineage>
</organism>
<evidence type="ECO:0000313" key="2">
    <source>
        <dbReference type="EMBL" id="CAF1186280.1"/>
    </source>
</evidence>
<feature type="region of interest" description="Disordered" evidence="1">
    <location>
        <begin position="1"/>
        <end position="81"/>
    </location>
</feature>
<sequence length="180" mass="20338">MIPKKKQDVSMGDDDVSTTVVQLGNQSITRKSRAHSPSPSTGKNHSDDSRLNRTSTEINRPSAKLPNLPKATVFSSSSDSMQLKRYRSQLSKDFFNSASTKFERQATNMNGQTRLPTLYALASDSDQKRIAEARRKQIYALNHLMRELEQEQFHEFCKSHNIGTNNSEVTVNSNEDTKKD</sequence>
<dbReference type="Pfam" id="PF15674">
    <property type="entry name" value="CCDC23"/>
    <property type="match status" value="1"/>
</dbReference>
<comment type="caution">
    <text evidence="2">The sequence shown here is derived from an EMBL/GenBank/DDBJ whole genome shotgun (WGS) entry which is preliminary data.</text>
</comment>
<dbReference type="EMBL" id="CAJNRE010004276">
    <property type="protein sequence ID" value="CAF2033632.1"/>
    <property type="molecule type" value="Genomic_DNA"/>
</dbReference>
<dbReference type="Proteomes" id="UP000663824">
    <property type="component" value="Unassembled WGS sequence"/>
</dbReference>
<dbReference type="EMBL" id="CAJNRF010016219">
    <property type="protein sequence ID" value="CAF2189508.1"/>
    <property type="molecule type" value="Genomic_DNA"/>
</dbReference>
<evidence type="ECO:0000313" key="3">
    <source>
        <dbReference type="EMBL" id="CAF1655982.1"/>
    </source>
</evidence>
<evidence type="ECO:0000313" key="4">
    <source>
        <dbReference type="EMBL" id="CAF2033632.1"/>
    </source>
</evidence>
<dbReference type="Proteomes" id="UP000663834">
    <property type="component" value="Unassembled WGS sequence"/>
</dbReference>
<evidence type="ECO:0008006" key="8">
    <source>
        <dbReference type="Google" id="ProtNLM"/>
    </source>
</evidence>
<dbReference type="OrthoDB" id="10035051at2759"/>
<name>A0A814VEK6_9BILA</name>
<proteinExistence type="predicted"/>